<name>A0A173UJK9_ANAHA</name>
<dbReference type="AlphaFoldDB" id="A0A173UJK9"/>
<dbReference type="Proteomes" id="UP000095598">
    <property type="component" value="Unassembled WGS sequence"/>
</dbReference>
<dbReference type="EMBL" id="CYXT01000029">
    <property type="protein sequence ID" value="CUN15192.1"/>
    <property type="molecule type" value="Genomic_DNA"/>
</dbReference>
<accession>A0A173UJK9</accession>
<sequence>MAEEAVTEVLGYVNPISEHTSVFIVPILRAVSDALEGGLTDYDRGISEYIESFLGRSVKSEITKEEKDNGKNDLDHTK</sequence>
<dbReference type="RefSeq" id="WP_155511782.1">
    <property type="nucleotide sequence ID" value="NZ_CYXT01000029.1"/>
</dbReference>
<gene>
    <name evidence="1" type="ORF">ERS852425_02952</name>
</gene>
<organism evidence="1 2">
    <name type="scientific">Anaerostipes hadrus</name>
    <dbReference type="NCBI Taxonomy" id="649756"/>
    <lineage>
        <taxon>Bacteria</taxon>
        <taxon>Bacillati</taxon>
        <taxon>Bacillota</taxon>
        <taxon>Clostridia</taxon>
        <taxon>Lachnospirales</taxon>
        <taxon>Lachnospiraceae</taxon>
        <taxon>Anaerostipes</taxon>
    </lineage>
</organism>
<evidence type="ECO:0000313" key="2">
    <source>
        <dbReference type="Proteomes" id="UP000095598"/>
    </source>
</evidence>
<evidence type="ECO:0000313" key="1">
    <source>
        <dbReference type="EMBL" id="CUN15192.1"/>
    </source>
</evidence>
<protein>
    <submittedName>
        <fullName evidence="1">Uncharacterized protein</fullName>
    </submittedName>
</protein>
<reference evidence="1 2" key="1">
    <citation type="submission" date="2015-09" db="EMBL/GenBank/DDBJ databases">
        <authorList>
            <consortium name="Pathogen Informatics"/>
        </authorList>
    </citation>
    <scope>NUCLEOTIDE SEQUENCE [LARGE SCALE GENOMIC DNA]</scope>
    <source>
        <strain evidence="1 2">2789STDY5608868</strain>
    </source>
</reference>
<proteinExistence type="predicted"/>